<dbReference type="Proteomes" id="UP000053820">
    <property type="component" value="Unassembled WGS sequence"/>
</dbReference>
<protein>
    <recommendedName>
        <fullName evidence="4">Transmembrane protein</fullName>
    </recommendedName>
</protein>
<keyword evidence="1" id="KW-1133">Transmembrane helix</keyword>
<evidence type="ECO:0008006" key="4">
    <source>
        <dbReference type="Google" id="ProtNLM"/>
    </source>
</evidence>
<organism evidence="2 3">
    <name type="scientific">Hydnomerulius pinastri MD-312</name>
    <dbReference type="NCBI Taxonomy" id="994086"/>
    <lineage>
        <taxon>Eukaryota</taxon>
        <taxon>Fungi</taxon>
        <taxon>Dikarya</taxon>
        <taxon>Basidiomycota</taxon>
        <taxon>Agaricomycotina</taxon>
        <taxon>Agaricomycetes</taxon>
        <taxon>Agaricomycetidae</taxon>
        <taxon>Boletales</taxon>
        <taxon>Boletales incertae sedis</taxon>
        <taxon>Leucogyrophana</taxon>
    </lineage>
</organism>
<dbReference type="OrthoDB" id="2644397at2759"/>
<name>A0A0C9W0P5_9AGAM</name>
<evidence type="ECO:0000313" key="3">
    <source>
        <dbReference type="Proteomes" id="UP000053820"/>
    </source>
</evidence>
<dbReference type="EMBL" id="KN839847">
    <property type="protein sequence ID" value="KIJ64350.1"/>
    <property type="molecule type" value="Genomic_DNA"/>
</dbReference>
<feature type="transmembrane region" description="Helical" evidence="1">
    <location>
        <begin position="193"/>
        <end position="212"/>
    </location>
</feature>
<gene>
    <name evidence="2" type="ORF">HYDPIDRAFT_28794</name>
</gene>
<sequence length="652" mass="71215">MSGPAVDPSGDHSRSETWHNSEFEPATLWSHAESYPQYHPSQSVDAQKPFRENDTFLELEQVRKRKRDVNRIQSAVKEKRSLTLLQTTGYTLHVVLVAIHVVLLGLWSHHVEHRVTIPLGTRSNTVSVGLAVTSQTFFTLYQAAMVAATQQLAFRRNLLQRQTLTATHDKFGAWTGLGAALLSVWGQTRFASAFWGVLTVTLYLSGIAVLHVTSSSLMNLETFNDTYPSTSQTILGMPSLTDLFVPSNDWSSSTAVASVVGQLSELSTIGVTNGTVYDTLMDTSGVGNATVNATTFGASCFTLPNITSQLNSDNISYSITSTVGAEQLYFQPVYPYYQNVISAFSLLGTRIPPGRQIGLISMPPIKDSQGNIGSTFEVIRPINEAGPDGYELNETISMQIMACSLYLTNQTAIVDAQTNALLHVDPPPPMWDSAWTSWYFPSADTPSDPSIDWFWVPWRMSTLSSTFNNVNSDTCLSACLITMLESRLMKLLQWYPNDNPSNQSTVPTPPVTISDLEAALANVAAAMVWTGARVNSSYAYSGFDFEVATGQASTTKGFLQSRLNINVLPVLVGLVASIVLLVLSIILVHEPKEGFGEPAVQAGGVLELIWLSGRHPEVQERLAEVREATGRNLRQAGLFSIALGRVSTMELD</sequence>
<reference evidence="2 3" key="1">
    <citation type="submission" date="2014-04" db="EMBL/GenBank/DDBJ databases">
        <title>Evolutionary Origins and Diversification of the Mycorrhizal Mutualists.</title>
        <authorList>
            <consortium name="DOE Joint Genome Institute"/>
            <consortium name="Mycorrhizal Genomics Consortium"/>
            <person name="Kohler A."/>
            <person name="Kuo A."/>
            <person name="Nagy L.G."/>
            <person name="Floudas D."/>
            <person name="Copeland A."/>
            <person name="Barry K.W."/>
            <person name="Cichocki N."/>
            <person name="Veneault-Fourrey C."/>
            <person name="LaButti K."/>
            <person name="Lindquist E.A."/>
            <person name="Lipzen A."/>
            <person name="Lundell T."/>
            <person name="Morin E."/>
            <person name="Murat C."/>
            <person name="Riley R."/>
            <person name="Ohm R."/>
            <person name="Sun H."/>
            <person name="Tunlid A."/>
            <person name="Henrissat B."/>
            <person name="Grigoriev I.V."/>
            <person name="Hibbett D.S."/>
            <person name="Martin F."/>
        </authorList>
    </citation>
    <scope>NUCLEOTIDE SEQUENCE [LARGE SCALE GENOMIC DNA]</scope>
    <source>
        <strain evidence="2 3">MD-312</strain>
    </source>
</reference>
<feature type="transmembrane region" description="Helical" evidence="1">
    <location>
        <begin position="565"/>
        <end position="588"/>
    </location>
</feature>
<dbReference type="AlphaFoldDB" id="A0A0C9W0P5"/>
<proteinExistence type="predicted"/>
<dbReference type="HOGENOM" id="CLU_026310_0_0_1"/>
<keyword evidence="3" id="KW-1185">Reference proteome</keyword>
<evidence type="ECO:0000256" key="1">
    <source>
        <dbReference type="SAM" id="Phobius"/>
    </source>
</evidence>
<feature type="transmembrane region" description="Helical" evidence="1">
    <location>
        <begin position="89"/>
        <end position="108"/>
    </location>
</feature>
<keyword evidence="1" id="KW-0812">Transmembrane</keyword>
<evidence type="ECO:0000313" key="2">
    <source>
        <dbReference type="EMBL" id="KIJ64350.1"/>
    </source>
</evidence>
<accession>A0A0C9W0P5</accession>
<keyword evidence="1" id="KW-0472">Membrane</keyword>
<feature type="transmembrane region" description="Helical" evidence="1">
    <location>
        <begin position="128"/>
        <end position="150"/>
    </location>
</feature>